<dbReference type="KEGG" id="hbs:IPV69_16800"/>
<evidence type="ECO:0000313" key="6">
    <source>
        <dbReference type="Proteomes" id="UP000593765"/>
    </source>
</evidence>
<dbReference type="GO" id="GO:0015562">
    <property type="term" value="F:efflux transmembrane transporter activity"/>
    <property type="evidence" value="ECO:0007669"/>
    <property type="project" value="TreeGrafter"/>
</dbReference>
<dbReference type="PANTHER" id="PTHR30469">
    <property type="entry name" value="MULTIDRUG RESISTANCE PROTEIN MDTA"/>
    <property type="match status" value="1"/>
</dbReference>
<dbReference type="Gene3D" id="1.10.287.470">
    <property type="entry name" value="Helix hairpin bin"/>
    <property type="match status" value="1"/>
</dbReference>
<dbReference type="PANTHER" id="PTHR30469:SF11">
    <property type="entry name" value="BLL4320 PROTEIN"/>
    <property type="match status" value="1"/>
</dbReference>
<protein>
    <submittedName>
        <fullName evidence="5">Efflux RND transporter periplasmic adaptor subunit</fullName>
    </submittedName>
</protein>
<comment type="similarity">
    <text evidence="1">Belongs to the membrane fusion protein (MFP) (TC 8.A.1) family.</text>
</comment>
<feature type="coiled-coil region" evidence="2">
    <location>
        <begin position="106"/>
        <end position="162"/>
    </location>
</feature>
<evidence type="ECO:0000259" key="3">
    <source>
        <dbReference type="Pfam" id="PF25954"/>
    </source>
</evidence>
<dbReference type="Gene3D" id="2.40.50.100">
    <property type="match status" value="1"/>
</dbReference>
<accession>A0A7M2WTR0</accession>
<proteinExistence type="inferred from homology"/>
<dbReference type="Gene3D" id="2.40.420.20">
    <property type="match status" value="1"/>
</dbReference>
<feature type="domain" description="Multidrug resistance protein MdtA-like C-terminal permuted SH3" evidence="4">
    <location>
        <begin position="282"/>
        <end position="340"/>
    </location>
</feature>
<dbReference type="RefSeq" id="WP_206290835.1">
    <property type="nucleotide sequence ID" value="NZ_CP063458.1"/>
</dbReference>
<dbReference type="InterPro" id="IPR058627">
    <property type="entry name" value="MdtA-like_C"/>
</dbReference>
<evidence type="ECO:0000256" key="1">
    <source>
        <dbReference type="ARBA" id="ARBA00009477"/>
    </source>
</evidence>
<name>A0A7M2WTR0_9BACT</name>
<dbReference type="EMBL" id="CP063458">
    <property type="protein sequence ID" value="QOV87920.1"/>
    <property type="molecule type" value="Genomic_DNA"/>
</dbReference>
<organism evidence="5 6">
    <name type="scientific">Humisphaera borealis</name>
    <dbReference type="NCBI Taxonomy" id="2807512"/>
    <lineage>
        <taxon>Bacteria</taxon>
        <taxon>Pseudomonadati</taxon>
        <taxon>Planctomycetota</taxon>
        <taxon>Phycisphaerae</taxon>
        <taxon>Tepidisphaerales</taxon>
        <taxon>Tepidisphaeraceae</taxon>
        <taxon>Humisphaera</taxon>
    </lineage>
</organism>
<dbReference type="NCBIfam" id="TIGR01730">
    <property type="entry name" value="RND_mfp"/>
    <property type="match status" value="1"/>
</dbReference>
<dbReference type="Gene3D" id="2.40.30.170">
    <property type="match status" value="1"/>
</dbReference>
<dbReference type="Pfam" id="PF25954">
    <property type="entry name" value="Beta-barrel_RND_2"/>
    <property type="match status" value="1"/>
</dbReference>
<evidence type="ECO:0000259" key="4">
    <source>
        <dbReference type="Pfam" id="PF25967"/>
    </source>
</evidence>
<dbReference type="AlphaFoldDB" id="A0A7M2WTR0"/>
<dbReference type="GO" id="GO:1990281">
    <property type="term" value="C:efflux pump complex"/>
    <property type="evidence" value="ECO:0007669"/>
    <property type="project" value="TreeGrafter"/>
</dbReference>
<evidence type="ECO:0000256" key="2">
    <source>
        <dbReference type="SAM" id="Coils"/>
    </source>
</evidence>
<keyword evidence="2" id="KW-0175">Coiled coil</keyword>
<dbReference type="InterPro" id="IPR006143">
    <property type="entry name" value="RND_pump_MFP"/>
</dbReference>
<dbReference type="SUPFAM" id="SSF111369">
    <property type="entry name" value="HlyD-like secretion proteins"/>
    <property type="match status" value="1"/>
</dbReference>
<dbReference type="Proteomes" id="UP000593765">
    <property type="component" value="Chromosome"/>
</dbReference>
<gene>
    <name evidence="5" type="ORF">IPV69_16800</name>
</gene>
<sequence length="382" mass="39926">MTPGRLIGSIALVLSVVLLGAALAVWKYTSIQAAAEVTMPEPAESVAAAIAATQPHQRSTTVIGTMMALRSVSLKNEIAGTVRQVNLAPGKIVEKDDLLVAMDVSVEQAELNAAEAQSKLAEAMLVRIKNMNDSLAASATELDKARAERDVALAQIAKAKAVIARRTILAPFRAKIGLSDVHVGQYLEEGTLLTTLQGVDESVHVDFYVPQRYAAGLKQGDRVEIIAQASETPIPATIVATDARVDPTTRNAAVRALIADASKAPSPGSSVRVRVFVGPQTDAVFVPASALRKGPAGDHVFVLVTDDKGVTRAKTRPVQSGDMMGDAVMIRKGLVAGERVAAAGSFKLRESAMVIVVPDVPGSGPATLPATVPTTLPTAEVR</sequence>
<evidence type="ECO:0000313" key="5">
    <source>
        <dbReference type="EMBL" id="QOV87920.1"/>
    </source>
</evidence>
<reference evidence="5 6" key="1">
    <citation type="submission" date="2020-10" db="EMBL/GenBank/DDBJ databases">
        <title>Wide distribution of Phycisphaera-like planctomycetes from WD2101 soil group in peatlands and genome analysis of the first cultivated representative.</title>
        <authorList>
            <person name="Dedysh S.N."/>
            <person name="Beletsky A.V."/>
            <person name="Ivanova A."/>
            <person name="Kulichevskaya I.S."/>
            <person name="Suzina N.E."/>
            <person name="Philippov D.A."/>
            <person name="Rakitin A.L."/>
            <person name="Mardanov A.V."/>
            <person name="Ravin N.V."/>
        </authorList>
    </citation>
    <scope>NUCLEOTIDE SEQUENCE [LARGE SCALE GENOMIC DNA]</scope>
    <source>
        <strain evidence="5 6">M1803</strain>
    </source>
</reference>
<dbReference type="Pfam" id="PF25967">
    <property type="entry name" value="RND-MFP_C"/>
    <property type="match status" value="1"/>
</dbReference>
<dbReference type="InterPro" id="IPR058792">
    <property type="entry name" value="Beta-barrel_RND_2"/>
</dbReference>
<keyword evidence="6" id="KW-1185">Reference proteome</keyword>
<feature type="domain" description="CusB-like beta-barrel" evidence="3">
    <location>
        <begin position="203"/>
        <end position="275"/>
    </location>
</feature>